<proteinExistence type="predicted"/>
<dbReference type="EMBL" id="UFQT01000295">
    <property type="protein sequence ID" value="SSX22952.1"/>
    <property type="molecule type" value="Genomic_DNA"/>
</dbReference>
<organism evidence="1">
    <name type="scientific">Culicoides sonorensis</name>
    <name type="common">Biting midge</name>
    <dbReference type="NCBI Taxonomy" id="179676"/>
    <lineage>
        <taxon>Eukaryota</taxon>
        <taxon>Metazoa</taxon>
        <taxon>Ecdysozoa</taxon>
        <taxon>Arthropoda</taxon>
        <taxon>Hexapoda</taxon>
        <taxon>Insecta</taxon>
        <taxon>Pterygota</taxon>
        <taxon>Neoptera</taxon>
        <taxon>Endopterygota</taxon>
        <taxon>Diptera</taxon>
        <taxon>Nematocera</taxon>
        <taxon>Chironomoidea</taxon>
        <taxon>Ceratopogonidae</taxon>
        <taxon>Ceratopogoninae</taxon>
        <taxon>Culicoides</taxon>
        <taxon>Monoculicoides</taxon>
    </lineage>
</organism>
<reference evidence="2" key="2">
    <citation type="submission" date="2018-07" db="EMBL/GenBank/DDBJ databases">
        <authorList>
            <person name="Quirk P.G."/>
            <person name="Krulwich T.A."/>
        </authorList>
    </citation>
    <scope>NUCLEOTIDE SEQUENCE</scope>
</reference>
<evidence type="ECO:0000313" key="1">
    <source>
        <dbReference type="EMBL" id="SSX02578.1"/>
    </source>
</evidence>
<sequence length="89" mass="10479">MVLIQSKKYQVKLCLPSDGCSKPQSTIALKISGFNKKSRKPELVIMRNQNPPRQKTLQRTDKFIINFWFLDCHLKLYQPSSSHLFWKLN</sequence>
<reference evidence="1" key="1">
    <citation type="submission" date="2018-04" db="EMBL/GenBank/DDBJ databases">
        <authorList>
            <person name="Go L.Y."/>
            <person name="Mitchell J.A."/>
        </authorList>
    </citation>
    <scope>NUCLEOTIDE SEQUENCE</scope>
    <source>
        <tissue evidence="1">Whole organism</tissue>
    </source>
</reference>
<evidence type="ECO:0000313" key="2">
    <source>
        <dbReference type="EMBL" id="SSX22952.1"/>
    </source>
</evidence>
<accession>A0A336KFN1</accession>
<dbReference type="VEuPathDB" id="VectorBase:CSON007849"/>
<protein>
    <submittedName>
        <fullName evidence="1">CSON007849 protein</fullName>
    </submittedName>
</protein>
<gene>
    <name evidence="1" type="primary">CSON007849</name>
</gene>
<dbReference type="AlphaFoldDB" id="A0A336KFN1"/>
<dbReference type="EMBL" id="UFQS01000295">
    <property type="protein sequence ID" value="SSX02578.1"/>
    <property type="molecule type" value="Genomic_DNA"/>
</dbReference>
<name>A0A336KFN1_CULSO</name>